<feature type="region of interest" description="Disordered" evidence="1">
    <location>
        <begin position="25"/>
        <end position="125"/>
    </location>
</feature>
<reference evidence="3 4" key="1">
    <citation type="journal article" date="2017" name="Int. J. Parasitol.">
        <title>The genome of the protozoan parasite Cystoisospora suis and a reverse vaccinology approach to identify vaccine candidates.</title>
        <authorList>
            <person name="Palmieri N."/>
            <person name="Shrestha A."/>
            <person name="Ruttkowski B."/>
            <person name="Beck T."/>
            <person name="Vogl C."/>
            <person name="Tomley F."/>
            <person name="Blake D.P."/>
            <person name="Joachim A."/>
        </authorList>
    </citation>
    <scope>NUCLEOTIDE SEQUENCE [LARGE SCALE GENOMIC DNA]</scope>
    <source>
        <strain evidence="3 4">Wien I</strain>
    </source>
</reference>
<dbReference type="Pfam" id="PF00566">
    <property type="entry name" value="RabGAP-TBC"/>
    <property type="match status" value="1"/>
</dbReference>
<gene>
    <name evidence="3" type="ORF">CSUI_008457</name>
</gene>
<dbReference type="SMART" id="SM00164">
    <property type="entry name" value="TBC"/>
    <property type="match status" value="1"/>
</dbReference>
<name>A0A2C6KMV2_9APIC</name>
<dbReference type="GO" id="GO:0031267">
    <property type="term" value="F:small GTPase binding"/>
    <property type="evidence" value="ECO:0007669"/>
    <property type="project" value="TreeGrafter"/>
</dbReference>
<feature type="compositionally biased region" description="Basic and acidic residues" evidence="1">
    <location>
        <begin position="551"/>
        <end position="566"/>
    </location>
</feature>
<feature type="region of interest" description="Disordered" evidence="1">
    <location>
        <begin position="419"/>
        <end position="450"/>
    </location>
</feature>
<protein>
    <submittedName>
        <fullName evidence="3">Tbc domain-containing protein</fullName>
    </submittedName>
</protein>
<accession>A0A2C6KMV2</accession>
<feature type="region of interest" description="Disordered" evidence="1">
    <location>
        <begin position="1"/>
        <end position="20"/>
    </location>
</feature>
<feature type="compositionally biased region" description="Gly residues" evidence="1">
    <location>
        <begin position="710"/>
        <end position="719"/>
    </location>
</feature>
<feature type="compositionally biased region" description="Low complexity" evidence="1">
    <location>
        <begin position="1789"/>
        <end position="1819"/>
    </location>
</feature>
<feature type="compositionally biased region" description="Polar residues" evidence="1">
    <location>
        <begin position="940"/>
        <end position="956"/>
    </location>
</feature>
<feature type="compositionally biased region" description="Low complexity" evidence="1">
    <location>
        <begin position="282"/>
        <end position="301"/>
    </location>
</feature>
<feature type="compositionally biased region" description="Acidic residues" evidence="1">
    <location>
        <begin position="1057"/>
        <end position="1066"/>
    </location>
</feature>
<dbReference type="InterPro" id="IPR035969">
    <property type="entry name" value="Rab-GAP_TBC_sf"/>
</dbReference>
<feature type="compositionally biased region" description="Basic and acidic residues" evidence="1">
    <location>
        <begin position="108"/>
        <end position="118"/>
    </location>
</feature>
<feature type="compositionally biased region" description="Basic and acidic residues" evidence="1">
    <location>
        <begin position="851"/>
        <end position="865"/>
    </location>
</feature>
<dbReference type="Gene3D" id="1.10.8.270">
    <property type="entry name" value="putative rabgap domain of human tbc1 domain family member 14 like domains"/>
    <property type="match status" value="1"/>
</dbReference>
<feature type="compositionally biased region" description="Low complexity" evidence="1">
    <location>
        <begin position="887"/>
        <end position="901"/>
    </location>
</feature>
<evidence type="ECO:0000313" key="3">
    <source>
        <dbReference type="EMBL" id="PHJ17716.1"/>
    </source>
</evidence>
<feature type="compositionally biased region" description="Low complexity" evidence="1">
    <location>
        <begin position="866"/>
        <end position="877"/>
    </location>
</feature>
<feature type="compositionally biased region" description="Polar residues" evidence="1">
    <location>
        <begin position="539"/>
        <end position="550"/>
    </location>
</feature>
<feature type="region of interest" description="Disordered" evidence="1">
    <location>
        <begin position="267"/>
        <end position="301"/>
    </location>
</feature>
<feature type="region of interest" description="Disordered" evidence="1">
    <location>
        <begin position="1767"/>
        <end position="1916"/>
    </location>
</feature>
<feature type="compositionally biased region" description="Basic and acidic residues" evidence="1">
    <location>
        <begin position="267"/>
        <end position="278"/>
    </location>
</feature>
<dbReference type="InterPro" id="IPR000195">
    <property type="entry name" value="Rab-GAP-TBC_dom"/>
</dbReference>
<keyword evidence="4" id="KW-1185">Reference proteome</keyword>
<dbReference type="Gene3D" id="1.10.472.80">
    <property type="entry name" value="Ypt/Rab-GAP domain of gyp1p, domain 3"/>
    <property type="match status" value="1"/>
</dbReference>
<dbReference type="EMBL" id="MIGC01004737">
    <property type="protein sequence ID" value="PHJ17716.1"/>
    <property type="molecule type" value="Genomic_DNA"/>
</dbReference>
<dbReference type="OrthoDB" id="333940at2759"/>
<dbReference type="SUPFAM" id="SSF47923">
    <property type="entry name" value="Ypt/Rab-GAP domain of gyp1p"/>
    <property type="match status" value="2"/>
</dbReference>
<feature type="region of interest" description="Disordered" evidence="1">
    <location>
        <begin position="1306"/>
        <end position="1330"/>
    </location>
</feature>
<feature type="region of interest" description="Disordered" evidence="1">
    <location>
        <begin position="1406"/>
        <end position="1551"/>
    </location>
</feature>
<feature type="region of interest" description="Disordered" evidence="1">
    <location>
        <begin position="1052"/>
        <end position="1077"/>
    </location>
</feature>
<feature type="compositionally biased region" description="Basic and acidic residues" evidence="1">
    <location>
        <begin position="69"/>
        <end position="91"/>
    </location>
</feature>
<comment type="caution">
    <text evidence="3">The sequence shown here is derived from an EMBL/GenBank/DDBJ whole genome shotgun (WGS) entry which is preliminary data.</text>
</comment>
<dbReference type="VEuPathDB" id="ToxoDB:CSUI_008457"/>
<organism evidence="3 4">
    <name type="scientific">Cystoisospora suis</name>
    <dbReference type="NCBI Taxonomy" id="483139"/>
    <lineage>
        <taxon>Eukaryota</taxon>
        <taxon>Sar</taxon>
        <taxon>Alveolata</taxon>
        <taxon>Apicomplexa</taxon>
        <taxon>Conoidasida</taxon>
        <taxon>Coccidia</taxon>
        <taxon>Eucoccidiorida</taxon>
        <taxon>Eimeriorina</taxon>
        <taxon>Sarcocystidae</taxon>
        <taxon>Cystoisospora</taxon>
    </lineage>
</organism>
<feature type="compositionally biased region" description="Basic and acidic residues" evidence="1">
    <location>
        <begin position="1843"/>
        <end position="1859"/>
    </location>
</feature>
<feature type="compositionally biased region" description="Polar residues" evidence="1">
    <location>
        <begin position="1820"/>
        <end position="1842"/>
    </location>
</feature>
<evidence type="ECO:0000256" key="1">
    <source>
        <dbReference type="SAM" id="MobiDB-lite"/>
    </source>
</evidence>
<dbReference type="Proteomes" id="UP000221165">
    <property type="component" value="Unassembled WGS sequence"/>
</dbReference>
<feature type="region of interest" description="Disordered" evidence="1">
    <location>
        <begin position="706"/>
        <end position="726"/>
    </location>
</feature>
<feature type="region of interest" description="Disordered" evidence="1">
    <location>
        <begin position="530"/>
        <end position="676"/>
    </location>
</feature>
<dbReference type="RefSeq" id="XP_067919431.1">
    <property type="nucleotide sequence ID" value="XM_068068590.1"/>
</dbReference>
<dbReference type="PROSITE" id="PS50086">
    <property type="entry name" value="TBC_RABGAP"/>
    <property type="match status" value="1"/>
</dbReference>
<feature type="domain" description="Rab-GAP TBC" evidence="2">
    <location>
        <begin position="998"/>
        <end position="1696"/>
    </location>
</feature>
<feature type="region of interest" description="Disordered" evidence="1">
    <location>
        <begin position="833"/>
        <end position="959"/>
    </location>
</feature>
<sequence>MDALQKLAGSTSQGEEDFLLLSASSATSAVEAAHERTGTGEIEEDRRETEGVNLNGHVHSSTRHACRGQKNDGLVKTRHERDEEGKVREVRQTTLGEAEESWGNSGSRGDDCRKERMGTARRSTVTVAERAAPLLTRGGEAGVVCAKVEENASVAGEQGPRHREIWDKYAGASVDPRAAESARSRPTLVLPPLAVDTPFTAPPLKEQSPRTESEACSSFPHGFSSVEGFDVTAECAEERQHQVQNAELLTGSFAPRMASLSPQGEDFLTKVRDGHPTDEDPTSSSASSLPCASSSLPSPTLSPCSASVGCVGERASETQEAAQVVVDRLRKEKVEATQIFAETLSRYDEEIRSLKAQLAVATSVSAVNQRSPHDQKTRRFSSFSTSRFAPASAFAGQPRILKATSFDLFSSSSLPRSVASNVSQSRQQEDMDIVSEKKAPGLSRLRSSSETLPVASSECVQKSCEAESPSSAVYSSTSMKDSSCRVESLQPSSVNVGSRAASSSSPRALLCGSSATLQQRGDTSLATGEEFQQVPRGSEATSSSAQQTKPTDWRFRISPRDDHQQERAQASLSYDRSDGEIFQHGTTESSPSGTASRAAERGEEASEETGVTGRRGSHHSSPASGPSYGNSNAGVDSKRSLVASSRREAEHAKHRGGSGGELQSSSVSSKPPLQRVKSRIAATSMMAKKLYGMGRLATGLHYYPGSSSGSSGGGGGGAGVARLTDGPLEKDGETILQARQERGKERVFSGCQGAGVTGVDDTTSEGEGSGAVQPAAEISGRLGNKGIGDTGGLTEEDQGREIALSPSGLVDGGASADSAHSLHGEKKASFPLSLLRLDGGSGRGTAAETGRSTHERTAGERERRTGSPIAGSGSSAALDKGTEKHSSSSSLLQHSGSSNLLATTTASFNSSSSSTGSGGGGGRSWKTLFSRDRFGGAGTSRGNRQQGVSSSAGNMSHQEESAAAAASVFSTAIWIDVILPDWQRQQGTQRFKKLLEEGVPHEVRGEVWKKAVGDQLHITPRLYELLLGRVQHVRSYLMRTSRRYRDRINETMRTEGDGDVEGEEEKEMSRSDSGRSVAPSILKDEAIVSSGACWSESARGGGELEAGAWESCCRCCHKTRKGTGEAAAVRADNKAGTPSTVTGQAKEKVSSTAPLSNDTRAERASLETDDTVDERGQKCEEERSAWTCGQKRDCACTSLTEITKPAHASALNSPGTRTPCSTTAAKESYYSCATVSSFSRSETATDSSSSAPQKEDLQAIRDVSSPRSSHLVGGEISETPNALSLPAVESCCCCCCSNCGCHASRKASHSRGTPGGISLCRTSSGETRTTEGREAISGHMFTPAPLPGSHPGPSSLGACDSDPSYSSCPCGFFNWETDVFAAFQTIGMDLHRTLPRLGACQTSKRLIRSSTSGASRPQPSNSSETGKPDVYSTADTAEPAPESTEAVAHSGVCTPPDPSDEGTDSTSRDTEPMCQRRNSVAGSTYMGDKAASHNRSSGASTRSNSSKHSKSGLVSYPSASFSSSGASPTSFSRSTLGGNGASGVRGEGQQSVVDSQAVQPLPFGVPASHMMYEYLRCVLEAYVMFRPDIGYVQGMAYIAATLLLYMDEYSTFVCLSNLLLRRSLQAFYTFDMTVVALYFRTFDALLAERLPNVAGHFEALGIHSDIFLIEWMYTLFTRCLPFELVGRVWDLFLVEGDAILFQTSLAILAYFQDELQTGTLDGCMAVLSSSTTTHFQAMQAEKFLACFRSMPVTQQRVDSLMASLSTAMTKERQRQQHAALRKSPEVTKKGSGSPGSSSVAVTSHSSVSVFSASSKMSGGNPSLSQAHATTSSDNSPGPTSATGERKLKRTEEGTEEDRGASTSRNSHVGSLVAGSSVFGAFKGKKEDRGKTRGGGGGSREGKKGDMVVRNSPATLW</sequence>
<evidence type="ECO:0000313" key="4">
    <source>
        <dbReference type="Proteomes" id="UP000221165"/>
    </source>
</evidence>
<feature type="region of interest" description="Disordered" evidence="1">
    <location>
        <begin position="751"/>
        <end position="794"/>
    </location>
</feature>
<dbReference type="PANTHER" id="PTHR47219">
    <property type="entry name" value="RAB GTPASE-ACTIVATING PROTEIN 1-LIKE"/>
    <property type="match status" value="1"/>
</dbReference>
<feature type="compositionally biased region" description="Low complexity" evidence="1">
    <location>
        <begin position="1494"/>
        <end position="1504"/>
    </location>
</feature>
<feature type="compositionally biased region" description="Basic and acidic residues" evidence="1">
    <location>
        <begin position="32"/>
        <end position="50"/>
    </location>
</feature>
<dbReference type="GO" id="GO:0005096">
    <property type="term" value="F:GTPase activator activity"/>
    <property type="evidence" value="ECO:0007669"/>
    <property type="project" value="TreeGrafter"/>
</dbReference>
<proteinExistence type="predicted"/>
<feature type="compositionally biased region" description="Gly residues" evidence="1">
    <location>
        <begin position="1537"/>
        <end position="1546"/>
    </location>
</feature>
<dbReference type="Gene3D" id="1.10.10.750">
    <property type="entry name" value="Ypt/Rab-GAP domain of gyp1p, domain 1"/>
    <property type="match status" value="1"/>
</dbReference>
<feature type="region of interest" description="Disordered" evidence="1">
    <location>
        <begin position="198"/>
        <end position="219"/>
    </location>
</feature>
<dbReference type="InterPro" id="IPR050302">
    <property type="entry name" value="Rab_GAP_TBC_domain"/>
</dbReference>
<feature type="region of interest" description="Disordered" evidence="1">
    <location>
        <begin position="1126"/>
        <end position="1175"/>
    </location>
</feature>
<dbReference type="GeneID" id="94431801"/>
<evidence type="ECO:0000259" key="2">
    <source>
        <dbReference type="PROSITE" id="PS50086"/>
    </source>
</evidence>
<feature type="region of interest" description="Disordered" evidence="1">
    <location>
        <begin position="805"/>
        <end position="824"/>
    </location>
</feature>
<feature type="compositionally biased region" description="Polar residues" evidence="1">
    <location>
        <begin position="1406"/>
        <end position="1425"/>
    </location>
</feature>
<dbReference type="PANTHER" id="PTHR47219:SF9">
    <property type="entry name" value="GTPASE ACTIVATING PROTEIN AND CENTROSOME-ASSOCIATED, ISOFORM B"/>
    <property type="match status" value="1"/>
</dbReference>
<feature type="region of interest" description="Disordered" evidence="1">
    <location>
        <begin position="1242"/>
        <end position="1274"/>
    </location>
</feature>
<feature type="compositionally biased region" description="Low complexity" evidence="1">
    <location>
        <begin position="1511"/>
        <end position="1535"/>
    </location>
</feature>